<dbReference type="RefSeq" id="WP_046557591.1">
    <property type="nucleotide sequence ID" value="NZ_LAHO01000009.1"/>
</dbReference>
<dbReference type="InterPro" id="IPR050884">
    <property type="entry name" value="CNP_phosphodiesterase-III"/>
</dbReference>
<sequence>MTILQLPPKAHYQIVQLSDCHLLADIDDYYQGVQPGRYLQQALQHIAADKLPDAIILSGDLSQDHSDASYQLLARLLAPLSCPVLLLPGNHDNYTQLDWLSRQAPLAAASSLQLASWQLLLLDTKGDTPAGYFGPERRQQLAARFAASNAEHFWLFSHHHPLPLGSAIDKHGWQDAQPFWQLLANEPRARGLAHGHCHHAYAKQHQQIQLVGCPASSVQFCQQQAWQTLDLGPMYCQWHFSAAGQVSWQFISAHSLAGETV</sequence>
<comment type="caution">
    <text evidence="6">The sequence shown here is derived from an EMBL/GenBank/DDBJ whole genome shotgun (WGS) entry which is preliminary data.</text>
</comment>
<keyword evidence="2" id="KW-0378">Hydrolase</keyword>
<evidence type="ECO:0000313" key="6">
    <source>
        <dbReference type="EMBL" id="KKO45418.1"/>
    </source>
</evidence>
<dbReference type="InterPro" id="IPR004843">
    <property type="entry name" value="Calcineurin-like_PHP"/>
</dbReference>
<keyword evidence="7" id="KW-1185">Reference proteome</keyword>
<reference evidence="6 7" key="1">
    <citation type="submission" date="2015-03" db="EMBL/GenBank/DDBJ databases">
        <title>Draft genome sequences of two protease-producing strains of Arsukibacterium isolated from two cold and alkaline environments.</title>
        <authorList>
            <person name="Lylloff J.E."/>
            <person name="Skov L.B."/>
            <person name="Jepsen M."/>
            <person name="Hallin P.F."/>
            <person name="Sorensen S.J."/>
            <person name="Stougaard P."/>
            <person name="Glaring M.A."/>
        </authorList>
    </citation>
    <scope>NUCLEOTIDE SEQUENCE [LARGE SCALE GENOMIC DNA]</scope>
    <source>
        <strain evidence="6 7">GCM72</strain>
    </source>
</reference>
<evidence type="ECO:0000256" key="1">
    <source>
        <dbReference type="ARBA" id="ARBA00022723"/>
    </source>
</evidence>
<dbReference type="GO" id="GO:0046872">
    <property type="term" value="F:metal ion binding"/>
    <property type="evidence" value="ECO:0007669"/>
    <property type="project" value="UniProtKB-KW"/>
</dbReference>
<evidence type="ECO:0000313" key="7">
    <source>
        <dbReference type="Proteomes" id="UP000034228"/>
    </source>
</evidence>
<dbReference type="Proteomes" id="UP000034228">
    <property type="component" value="Unassembled WGS sequence"/>
</dbReference>
<keyword evidence="1" id="KW-0479">Metal-binding</keyword>
<dbReference type="GO" id="GO:0016787">
    <property type="term" value="F:hydrolase activity"/>
    <property type="evidence" value="ECO:0007669"/>
    <property type="project" value="UniProtKB-KW"/>
</dbReference>
<evidence type="ECO:0000256" key="4">
    <source>
        <dbReference type="ARBA" id="ARBA00025742"/>
    </source>
</evidence>
<keyword evidence="3" id="KW-0408">Iron</keyword>
<dbReference type="AlphaFoldDB" id="A0A0M2V8C2"/>
<proteinExistence type="inferred from homology"/>
<evidence type="ECO:0000256" key="2">
    <source>
        <dbReference type="ARBA" id="ARBA00022801"/>
    </source>
</evidence>
<dbReference type="Pfam" id="PF00149">
    <property type="entry name" value="Metallophos"/>
    <property type="match status" value="1"/>
</dbReference>
<dbReference type="Gene3D" id="3.60.21.10">
    <property type="match status" value="1"/>
</dbReference>
<comment type="similarity">
    <text evidence="4">Belongs to the cyclic nucleotide phosphodiesterase class-III family.</text>
</comment>
<dbReference type="PATRIC" id="fig|336831.14.peg.922"/>
<accession>A0A0M2V8C2</accession>
<dbReference type="EMBL" id="LAHO01000009">
    <property type="protein sequence ID" value="KKO45418.1"/>
    <property type="molecule type" value="Genomic_DNA"/>
</dbReference>
<organism evidence="6 7">
    <name type="scientific">Arsukibacterium ikkense</name>
    <dbReference type="NCBI Taxonomy" id="336831"/>
    <lineage>
        <taxon>Bacteria</taxon>
        <taxon>Pseudomonadati</taxon>
        <taxon>Pseudomonadota</taxon>
        <taxon>Gammaproteobacteria</taxon>
        <taxon>Chromatiales</taxon>
        <taxon>Chromatiaceae</taxon>
        <taxon>Arsukibacterium</taxon>
    </lineage>
</organism>
<dbReference type="InterPro" id="IPR029052">
    <property type="entry name" value="Metallo-depent_PP-like"/>
</dbReference>
<feature type="domain" description="Calcineurin-like phosphoesterase" evidence="5">
    <location>
        <begin position="13"/>
        <end position="199"/>
    </location>
</feature>
<dbReference type="PANTHER" id="PTHR42988:SF2">
    <property type="entry name" value="CYCLIC NUCLEOTIDE PHOSPHODIESTERASE CBUA0032-RELATED"/>
    <property type="match status" value="1"/>
</dbReference>
<dbReference type="STRING" id="336831.WG68_10205"/>
<gene>
    <name evidence="6" type="ORF">WG68_10205</name>
</gene>
<name>A0A0M2V8C2_9GAMM</name>
<dbReference type="OrthoDB" id="9784378at2"/>
<evidence type="ECO:0000259" key="5">
    <source>
        <dbReference type="Pfam" id="PF00149"/>
    </source>
</evidence>
<protein>
    <submittedName>
        <fullName evidence="6">3',5'-cyclic-nucleotide phosphodiesterase</fullName>
    </submittedName>
</protein>
<dbReference type="PANTHER" id="PTHR42988">
    <property type="entry name" value="PHOSPHOHYDROLASE"/>
    <property type="match status" value="1"/>
</dbReference>
<dbReference type="SUPFAM" id="SSF56300">
    <property type="entry name" value="Metallo-dependent phosphatases"/>
    <property type="match status" value="1"/>
</dbReference>
<evidence type="ECO:0000256" key="3">
    <source>
        <dbReference type="ARBA" id="ARBA00023004"/>
    </source>
</evidence>